<organism evidence="1 2">
    <name type="scientific">Pseudomonas reactans</name>
    <dbReference type="NCBI Taxonomy" id="117680"/>
    <lineage>
        <taxon>Bacteria</taxon>
        <taxon>Pseudomonadati</taxon>
        <taxon>Pseudomonadota</taxon>
        <taxon>Gammaproteobacteria</taxon>
        <taxon>Pseudomonadales</taxon>
        <taxon>Pseudomonadaceae</taxon>
        <taxon>Pseudomonas</taxon>
    </lineage>
</organism>
<reference evidence="1 2" key="1">
    <citation type="submission" date="2020-04" db="EMBL/GenBank/DDBJ databases">
        <title>Molecular characterization of pseudomonads from Agaricus bisporus reveal novel blotch 2 pathogens in Western Europe.</title>
        <authorList>
            <person name="Taparia T."/>
            <person name="Krijger M."/>
            <person name="Haynes E."/>
            <person name="Elpinstone J.G."/>
            <person name="Noble R."/>
            <person name="Van Der Wolf J."/>
        </authorList>
    </citation>
    <scope>NUCLEOTIDE SEQUENCE [LARGE SCALE GENOMIC DNA]</scope>
    <source>
        <strain evidence="1 2">P7774</strain>
    </source>
</reference>
<accession>A0ABX2QUK0</accession>
<gene>
    <name evidence="1" type="ORF">HX871_13740</name>
</gene>
<evidence type="ECO:0000313" key="2">
    <source>
        <dbReference type="Proteomes" id="UP000572863"/>
    </source>
</evidence>
<comment type="caution">
    <text evidence="1">The sequence shown here is derived from an EMBL/GenBank/DDBJ whole genome shotgun (WGS) entry which is preliminary data.</text>
</comment>
<evidence type="ECO:0000313" key="1">
    <source>
        <dbReference type="EMBL" id="NWD95487.1"/>
    </source>
</evidence>
<keyword evidence="2" id="KW-1185">Reference proteome</keyword>
<name>A0ABX2QUK0_9PSED</name>
<protein>
    <submittedName>
        <fullName evidence="1">Uncharacterized protein</fullName>
    </submittedName>
</protein>
<dbReference type="EMBL" id="JACARY010000022">
    <property type="protein sequence ID" value="NWD95487.1"/>
    <property type="molecule type" value="Genomic_DNA"/>
</dbReference>
<sequence length="160" mass="18133">MVEVPLVENNTTFTAAQALGGRRVGFAERFVDDHEHEQVEHTPSFLRALDILRRSGAELVPVHALRSNHTLPGRNEIDDLVHEYRLDALVSDSRSTAFHAACLSGYPRLGEPLGEGATLWFYSSKWAEDWLAPLVQRYRSVRRLMEVQERPPATLNYPTP</sequence>
<proteinExistence type="predicted"/>
<dbReference type="Proteomes" id="UP000572863">
    <property type="component" value="Unassembled WGS sequence"/>
</dbReference>